<feature type="domain" description="ABC3 transporter permease C-terminal" evidence="8">
    <location>
        <begin position="250"/>
        <end position="364"/>
    </location>
</feature>
<evidence type="ECO:0000256" key="4">
    <source>
        <dbReference type="ARBA" id="ARBA00022989"/>
    </source>
</evidence>
<feature type="transmembrane region" description="Helical" evidence="7">
    <location>
        <begin position="327"/>
        <end position="349"/>
    </location>
</feature>
<evidence type="ECO:0000313" key="10">
    <source>
        <dbReference type="EMBL" id="QKD02551.1"/>
    </source>
</evidence>
<evidence type="ECO:0000256" key="7">
    <source>
        <dbReference type="SAM" id="Phobius"/>
    </source>
</evidence>
<keyword evidence="3 7" id="KW-0812">Transmembrane</keyword>
<protein>
    <submittedName>
        <fullName evidence="10">ABC transporter permease</fullName>
    </submittedName>
</protein>
<evidence type="ECO:0000256" key="2">
    <source>
        <dbReference type="ARBA" id="ARBA00022475"/>
    </source>
</evidence>
<keyword evidence="2" id="KW-1003">Cell membrane</keyword>
<dbReference type="Pfam" id="PF12704">
    <property type="entry name" value="MacB_PCD"/>
    <property type="match status" value="1"/>
</dbReference>
<keyword evidence="4 7" id="KW-1133">Transmembrane helix</keyword>
<evidence type="ECO:0000256" key="1">
    <source>
        <dbReference type="ARBA" id="ARBA00004651"/>
    </source>
</evidence>
<dbReference type="InterPro" id="IPR025857">
    <property type="entry name" value="MacB_PCD"/>
</dbReference>
<proteinExistence type="inferred from homology"/>
<dbReference type="AlphaFoldDB" id="A0A6M7WUC5"/>
<feature type="transmembrane region" description="Helical" evidence="7">
    <location>
        <begin position="290"/>
        <end position="315"/>
    </location>
</feature>
<evidence type="ECO:0000256" key="6">
    <source>
        <dbReference type="ARBA" id="ARBA00038076"/>
    </source>
</evidence>
<name>A0A6M7WUC5_RHILI</name>
<reference evidence="10 11" key="1">
    <citation type="submission" date="2018-10" db="EMBL/GenBank/DDBJ databases">
        <authorList>
            <person name="Perry B.J."/>
            <person name="Sullivan J.T."/>
            <person name="Murphy R.J.T."/>
            <person name="Ramsay J.P."/>
            <person name="Ronson C.W."/>
        </authorList>
    </citation>
    <scope>NUCLEOTIDE SEQUENCE [LARGE SCALE GENOMIC DNA]</scope>
    <source>
        <strain evidence="10 11">R88b</strain>
    </source>
</reference>
<feature type="domain" description="MacB-like periplasmic core" evidence="9">
    <location>
        <begin position="18"/>
        <end position="202"/>
    </location>
</feature>
<dbReference type="PANTHER" id="PTHR30572">
    <property type="entry name" value="MEMBRANE COMPONENT OF TRANSPORTER-RELATED"/>
    <property type="match status" value="1"/>
</dbReference>
<dbReference type="InterPro" id="IPR003838">
    <property type="entry name" value="ABC3_permease_C"/>
</dbReference>
<dbReference type="Pfam" id="PF02687">
    <property type="entry name" value="FtsX"/>
    <property type="match status" value="1"/>
</dbReference>
<sequence>MTELTLPLRGLLARPLRTLLTVLGIALAVAGFVALTGLTAGVQRSFASGIDENGADLVVSQRGAFNLVSSTVPRSLGAGLSSVPNVDAVSGVLLNITTADDAANIVMAGWPSDSFLWKDMHLVAGRVPAPGDQWPVILGESIATALDKRVGDTVELQFQPYQIVGIASFSSVLNQNSAIVPLEGLQQLLSREDVFTLYEVRLKRPLEKDDIAVARTRLIAAAPGFAVGDTEQFANSIRIFDLLRAIAQTISLVVMAMASVAVANTLLMAVNERTFEIGVLAALGWSPRRILRLILIEGVIMSALGGVIGIILGVLTMQMAAKTNFAAGLIVPYLSGWSIAQALIFVFIAGPLGALYPAWRATRLLPADALRRI</sequence>
<evidence type="ECO:0000256" key="5">
    <source>
        <dbReference type="ARBA" id="ARBA00023136"/>
    </source>
</evidence>
<dbReference type="Proteomes" id="UP000503017">
    <property type="component" value="Chromosome"/>
</dbReference>
<evidence type="ECO:0000313" key="11">
    <source>
        <dbReference type="Proteomes" id="UP000503017"/>
    </source>
</evidence>
<evidence type="ECO:0000259" key="9">
    <source>
        <dbReference type="Pfam" id="PF12704"/>
    </source>
</evidence>
<gene>
    <name evidence="10" type="ORF">EB235_14445</name>
</gene>
<feature type="transmembrane region" description="Helical" evidence="7">
    <location>
        <begin position="20"/>
        <end position="42"/>
    </location>
</feature>
<evidence type="ECO:0000256" key="3">
    <source>
        <dbReference type="ARBA" id="ARBA00022692"/>
    </source>
</evidence>
<dbReference type="GO" id="GO:0005886">
    <property type="term" value="C:plasma membrane"/>
    <property type="evidence" value="ECO:0007669"/>
    <property type="project" value="UniProtKB-SubCell"/>
</dbReference>
<evidence type="ECO:0000259" key="8">
    <source>
        <dbReference type="Pfam" id="PF02687"/>
    </source>
</evidence>
<dbReference type="RefSeq" id="WP_027030342.1">
    <property type="nucleotide sequence ID" value="NZ_CP033367.1"/>
</dbReference>
<comment type="subcellular location">
    <subcellularLocation>
        <location evidence="1">Cell membrane</location>
        <topology evidence="1">Multi-pass membrane protein</topology>
    </subcellularLocation>
</comment>
<organism evidence="10 11">
    <name type="scientific">Mesorhizobium loti R88b</name>
    <dbReference type="NCBI Taxonomy" id="935548"/>
    <lineage>
        <taxon>Bacteria</taxon>
        <taxon>Pseudomonadati</taxon>
        <taxon>Pseudomonadota</taxon>
        <taxon>Alphaproteobacteria</taxon>
        <taxon>Hyphomicrobiales</taxon>
        <taxon>Phyllobacteriaceae</taxon>
        <taxon>Mesorhizobium</taxon>
    </lineage>
</organism>
<keyword evidence="5 7" id="KW-0472">Membrane</keyword>
<dbReference type="GO" id="GO:0022857">
    <property type="term" value="F:transmembrane transporter activity"/>
    <property type="evidence" value="ECO:0007669"/>
    <property type="project" value="TreeGrafter"/>
</dbReference>
<feature type="transmembrane region" description="Helical" evidence="7">
    <location>
        <begin position="245"/>
        <end position="270"/>
    </location>
</feature>
<dbReference type="InterPro" id="IPR050250">
    <property type="entry name" value="Macrolide_Exporter_MacB"/>
</dbReference>
<dbReference type="EMBL" id="CP033367">
    <property type="protein sequence ID" value="QKD02551.1"/>
    <property type="molecule type" value="Genomic_DNA"/>
</dbReference>
<dbReference type="PANTHER" id="PTHR30572:SF4">
    <property type="entry name" value="ABC TRANSPORTER PERMEASE YTRF"/>
    <property type="match status" value="1"/>
</dbReference>
<comment type="similarity">
    <text evidence="6">Belongs to the ABC-4 integral membrane protein family.</text>
</comment>
<accession>A0A6M7WUC5</accession>